<gene>
    <name evidence="2" type="ORF">MUK42_23183</name>
</gene>
<feature type="region of interest" description="Disordered" evidence="1">
    <location>
        <begin position="1"/>
        <end position="54"/>
    </location>
</feature>
<proteinExistence type="predicted"/>
<evidence type="ECO:0000313" key="3">
    <source>
        <dbReference type="Proteomes" id="UP001055439"/>
    </source>
</evidence>
<evidence type="ECO:0000313" key="2">
    <source>
        <dbReference type="EMBL" id="URE11055.1"/>
    </source>
</evidence>
<feature type="compositionally biased region" description="Basic and acidic residues" evidence="1">
    <location>
        <begin position="171"/>
        <end position="180"/>
    </location>
</feature>
<organism evidence="2 3">
    <name type="scientific">Musa troglodytarum</name>
    <name type="common">fe'i banana</name>
    <dbReference type="NCBI Taxonomy" id="320322"/>
    <lineage>
        <taxon>Eukaryota</taxon>
        <taxon>Viridiplantae</taxon>
        <taxon>Streptophyta</taxon>
        <taxon>Embryophyta</taxon>
        <taxon>Tracheophyta</taxon>
        <taxon>Spermatophyta</taxon>
        <taxon>Magnoliopsida</taxon>
        <taxon>Liliopsida</taxon>
        <taxon>Zingiberales</taxon>
        <taxon>Musaceae</taxon>
        <taxon>Musa</taxon>
    </lineage>
</organism>
<protein>
    <submittedName>
        <fullName evidence="2">Uncharacterized protein</fullName>
    </submittedName>
</protein>
<dbReference type="OrthoDB" id="783952at2759"/>
<feature type="region of interest" description="Disordered" evidence="1">
    <location>
        <begin position="154"/>
        <end position="191"/>
    </location>
</feature>
<reference evidence="2" key="1">
    <citation type="submission" date="2022-05" db="EMBL/GenBank/DDBJ databases">
        <title>The Musa troglodytarum L. genome provides insights into the mechanism of non-climacteric behaviour and enrichment of carotenoids.</title>
        <authorList>
            <person name="Wang J."/>
        </authorList>
    </citation>
    <scope>NUCLEOTIDE SEQUENCE</scope>
    <source>
        <tissue evidence="2">Leaf</tissue>
    </source>
</reference>
<dbReference type="PANTHER" id="PTHR31903">
    <property type="entry name" value="F12F1.11-RELATED"/>
    <property type="match status" value="1"/>
</dbReference>
<dbReference type="EMBL" id="CP097508">
    <property type="protein sequence ID" value="URE11055.1"/>
    <property type="molecule type" value="Genomic_DNA"/>
</dbReference>
<keyword evidence="3" id="KW-1185">Reference proteome</keyword>
<sequence length="275" mass="29863">MTRLSLSSLGVRRRQKKEGPQQEMNLYPKGKGKVHPAPAAPPSAGGDEGGPSDHGHNALAVLKLLPAAILALTAALTCEDKEVLAYLITQSIHGPAAGMEPRRRREAMPPAHRPLFDCGCFDCYASFWSRWDCSPDRELIHQAIEAFEERLASSENKGGGDGCKGRRRERKARDRAEKGKGKQKKERGKSVEVEASVVHEVNLFEASVASGAACLSGEVKEASETAEPATEVKGEERSGEEEAVAVAVASERRKGWPDLMGLFNPRLWSLWCPGI</sequence>
<evidence type="ECO:0000256" key="1">
    <source>
        <dbReference type="SAM" id="MobiDB-lite"/>
    </source>
</evidence>
<accession>A0A9E7GB10</accession>
<feature type="region of interest" description="Disordered" evidence="1">
    <location>
        <begin position="221"/>
        <end position="241"/>
    </location>
</feature>
<dbReference type="Proteomes" id="UP001055439">
    <property type="component" value="Chromosome 6"/>
</dbReference>
<dbReference type="AlphaFoldDB" id="A0A9E7GB10"/>
<name>A0A9E7GB10_9LILI</name>
<dbReference type="PANTHER" id="PTHR31903:SF4">
    <property type="entry name" value="OS11G0490300 PROTEIN"/>
    <property type="match status" value="1"/>
</dbReference>